<protein>
    <submittedName>
        <fullName evidence="2">Uncharacterized protein</fullName>
    </submittedName>
</protein>
<organism evidence="2 3">
    <name type="scientific">Armillaria ostoyae</name>
    <name type="common">Armillaria root rot fungus</name>
    <dbReference type="NCBI Taxonomy" id="47428"/>
    <lineage>
        <taxon>Eukaryota</taxon>
        <taxon>Fungi</taxon>
        <taxon>Dikarya</taxon>
        <taxon>Basidiomycota</taxon>
        <taxon>Agaricomycotina</taxon>
        <taxon>Agaricomycetes</taxon>
        <taxon>Agaricomycetidae</taxon>
        <taxon>Agaricales</taxon>
        <taxon>Marasmiineae</taxon>
        <taxon>Physalacriaceae</taxon>
        <taxon>Armillaria</taxon>
    </lineage>
</organism>
<gene>
    <name evidence="2" type="ORF">ARMOST_22044</name>
</gene>
<dbReference type="EMBL" id="FUEG01000060">
    <property type="protein sequence ID" value="SJL18455.1"/>
    <property type="molecule type" value="Genomic_DNA"/>
</dbReference>
<dbReference type="OMA" id="CTEYART"/>
<feature type="compositionally biased region" description="Polar residues" evidence="1">
    <location>
        <begin position="91"/>
        <end position="102"/>
    </location>
</feature>
<accession>A0A284SBT3</accession>
<dbReference type="AlphaFoldDB" id="A0A284SBT3"/>
<evidence type="ECO:0000256" key="1">
    <source>
        <dbReference type="SAM" id="MobiDB-lite"/>
    </source>
</evidence>
<evidence type="ECO:0000313" key="2">
    <source>
        <dbReference type="EMBL" id="SJL18455.1"/>
    </source>
</evidence>
<keyword evidence="3" id="KW-1185">Reference proteome</keyword>
<feature type="region of interest" description="Disordered" evidence="1">
    <location>
        <begin position="91"/>
        <end position="111"/>
    </location>
</feature>
<sequence>MVPRSLAKLEDEQEVGCTEYARTFLSQRTSSRDSSEDTDVGVTDALANIKATSSGHACSLVEFPGEVRWYHSAQHTHPIFRLGDTLWSSSAHKTPYQRSSTGRARRTSLLA</sequence>
<name>A0A284SBT3_ARMOS</name>
<proteinExistence type="predicted"/>
<dbReference type="Proteomes" id="UP000219338">
    <property type="component" value="Unassembled WGS sequence"/>
</dbReference>
<evidence type="ECO:0000313" key="3">
    <source>
        <dbReference type="Proteomes" id="UP000219338"/>
    </source>
</evidence>
<reference evidence="3" key="1">
    <citation type="journal article" date="2017" name="Nat. Ecol. Evol.">
        <title>Genome expansion and lineage-specific genetic innovations in the forest pathogenic fungi Armillaria.</title>
        <authorList>
            <person name="Sipos G."/>
            <person name="Prasanna A.N."/>
            <person name="Walter M.C."/>
            <person name="O'Connor E."/>
            <person name="Balint B."/>
            <person name="Krizsan K."/>
            <person name="Kiss B."/>
            <person name="Hess J."/>
            <person name="Varga T."/>
            <person name="Slot J."/>
            <person name="Riley R."/>
            <person name="Boka B."/>
            <person name="Rigling D."/>
            <person name="Barry K."/>
            <person name="Lee J."/>
            <person name="Mihaltcheva S."/>
            <person name="LaButti K."/>
            <person name="Lipzen A."/>
            <person name="Waldron R."/>
            <person name="Moloney N.M."/>
            <person name="Sperisen C."/>
            <person name="Kredics L."/>
            <person name="Vagvoelgyi C."/>
            <person name="Patrignani A."/>
            <person name="Fitzpatrick D."/>
            <person name="Nagy I."/>
            <person name="Doyle S."/>
            <person name="Anderson J.B."/>
            <person name="Grigoriev I.V."/>
            <person name="Gueldener U."/>
            <person name="Muensterkoetter M."/>
            <person name="Nagy L.G."/>
        </authorList>
    </citation>
    <scope>NUCLEOTIDE SEQUENCE [LARGE SCALE GENOMIC DNA]</scope>
    <source>
        <strain evidence="3">C18/9</strain>
    </source>
</reference>